<organism evidence="5 6">
    <name type="scientific">Pristionchus mayeri</name>
    <dbReference type="NCBI Taxonomy" id="1317129"/>
    <lineage>
        <taxon>Eukaryota</taxon>
        <taxon>Metazoa</taxon>
        <taxon>Ecdysozoa</taxon>
        <taxon>Nematoda</taxon>
        <taxon>Chromadorea</taxon>
        <taxon>Rhabditida</taxon>
        <taxon>Rhabditina</taxon>
        <taxon>Diplogasteromorpha</taxon>
        <taxon>Diplogasteroidea</taxon>
        <taxon>Neodiplogasteridae</taxon>
        <taxon>Pristionchus</taxon>
    </lineage>
</organism>
<dbReference type="GO" id="GO:0070979">
    <property type="term" value="P:protein K11-linked ubiquitination"/>
    <property type="evidence" value="ECO:0007669"/>
    <property type="project" value="TreeGrafter"/>
</dbReference>
<evidence type="ECO:0000256" key="1">
    <source>
        <dbReference type="ARBA" id="ARBA00022618"/>
    </source>
</evidence>
<evidence type="ECO:0000256" key="4">
    <source>
        <dbReference type="SAM" id="MobiDB-lite"/>
    </source>
</evidence>
<dbReference type="PANTHER" id="PTHR12827:SF3">
    <property type="entry name" value="ANAPHASE-PROMOTING COMPLEX SUBUNIT 1"/>
    <property type="match status" value="1"/>
</dbReference>
<dbReference type="InterPro" id="IPR024990">
    <property type="entry name" value="Apc1"/>
</dbReference>
<dbReference type="Proteomes" id="UP001328107">
    <property type="component" value="Unassembled WGS sequence"/>
</dbReference>
<keyword evidence="3" id="KW-0131">Cell cycle</keyword>
<protein>
    <recommendedName>
        <fullName evidence="7">Anaphase-promoting complex subunit 1</fullName>
    </recommendedName>
</protein>
<comment type="caution">
    <text evidence="5">The sequence shown here is derived from an EMBL/GenBank/DDBJ whole genome shotgun (WGS) entry which is preliminary data.</text>
</comment>
<dbReference type="GO" id="GO:0060090">
    <property type="term" value="F:molecular adaptor activity"/>
    <property type="evidence" value="ECO:0007669"/>
    <property type="project" value="TreeGrafter"/>
</dbReference>
<sequence length="192" mass="21328">MAIKSYRTEFDIRKAFWHRFPCAGTAGLGNGEAGDDRLECLCLVGDEAIDMYATLDDHYYSCNVPFKITGVHQSSHGLLLERAQRDKKLFTPPPDFFMPRLFSLSHPYDEALPVLCSQKGLWRLVYCWEGDCEVEVVGTSADLVLVFDPVASTHRLYAIRANDETGESTKPGGGAGTTMQQLATPRINPEHG</sequence>
<feature type="non-terminal residue" evidence="5">
    <location>
        <position position="192"/>
    </location>
</feature>
<dbReference type="GO" id="GO:0051301">
    <property type="term" value="P:cell division"/>
    <property type="evidence" value="ECO:0007669"/>
    <property type="project" value="UniProtKB-KW"/>
</dbReference>
<dbReference type="GO" id="GO:0031145">
    <property type="term" value="P:anaphase-promoting complex-dependent catabolic process"/>
    <property type="evidence" value="ECO:0007669"/>
    <property type="project" value="TreeGrafter"/>
</dbReference>
<keyword evidence="6" id="KW-1185">Reference proteome</keyword>
<evidence type="ECO:0000256" key="2">
    <source>
        <dbReference type="ARBA" id="ARBA00022776"/>
    </source>
</evidence>
<evidence type="ECO:0000313" key="5">
    <source>
        <dbReference type="EMBL" id="GMR35218.1"/>
    </source>
</evidence>
<evidence type="ECO:0008006" key="7">
    <source>
        <dbReference type="Google" id="ProtNLM"/>
    </source>
</evidence>
<dbReference type="EMBL" id="BTRK01000002">
    <property type="protein sequence ID" value="GMR35218.1"/>
    <property type="molecule type" value="Genomic_DNA"/>
</dbReference>
<proteinExistence type="predicted"/>
<dbReference type="GO" id="GO:0005680">
    <property type="term" value="C:anaphase-promoting complex"/>
    <property type="evidence" value="ECO:0007669"/>
    <property type="project" value="InterPro"/>
</dbReference>
<gene>
    <name evidence="5" type="ORF">PMAYCL1PPCAC_05413</name>
</gene>
<feature type="region of interest" description="Disordered" evidence="4">
    <location>
        <begin position="162"/>
        <end position="192"/>
    </location>
</feature>
<keyword evidence="1" id="KW-0132">Cell division</keyword>
<dbReference type="PANTHER" id="PTHR12827">
    <property type="entry name" value="MEIOTIC CHECKPOINT REGULATOR TSG24 FAMILY MEMBER"/>
    <property type="match status" value="1"/>
</dbReference>
<dbReference type="GO" id="GO:0007091">
    <property type="term" value="P:metaphase/anaphase transition of mitotic cell cycle"/>
    <property type="evidence" value="ECO:0007669"/>
    <property type="project" value="TreeGrafter"/>
</dbReference>
<reference evidence="6" key="1">
    <citation type="submission" date="2022-10" db="EMBL/GenBank/DDBJ databases">
        <title>Genome assembly of Pristionchus species.</title>
        <authorList>
            <person name="Yoshida K."/>
            <person name="Sommer R.J."/>
        </authorList>
    </citation>
    <scope>NUCLEOTIDE SEQUENCE [LARGE SCALE GENOMIC DNA]</scope>
    <source>
        <strain evidence="6">RS5460</strain>
    </source>
</reference>
<dbReference type="AlphaFoldDB" id="A0AAN4ZAZ7"/>
<name>A0AAN4ZAZ7_9BILA</name>
<accession>A0AAN4ZAZ7</accession>
<evidence type="ECO:0000256" key="3">
    <source>
        <dbReference type="ARBA" id="ARBA00023306"/>
    </source>
</evidence>
<keyword evidence="2" id="KW-0498">Mitosis</keyword>
<evidence type="ECO:0000313" key="6">
    <source>
        <dbReference type="Proteomes" id="UP001328107"/>
    </source>
</evidence>